<dbReference type="SMART" id="SM00128">
    <property type="entry name" value="IPPc"/>
    <property type="match status" value="1"/>
</dbReference>
<dbReference type="Gene3D" id="1.10.555.10">
    <property type="entry name" value="Rho GTPase activation protein"/>
    <property type="match status" value="1"/>
</dbReference>
<protein>
    <recommendedName>
        <fullName evidence="1">Inositol polyphosphate-related phosphatase domain-containing protein</fullName>
    </recommendedName>
</protein>
<dbReference type="InterPro" id="IPR000300">
    <property type="entry name" value="IPPc"/>
</dbReference>
<dbReference type="Proteomes" id="UP001050691">
    <property type="component" value="Unassembled WGS sequence"/>
</dbReference>
<dbReference type="InterPro" id="IPR046985">
    <property type="entry name" value="IP5"/>
</dbReference>
<dbReference type="PANTHER" id="PTHR11200:SF300">
    <property type="entry name" value="TYPE II INOSITOL 1,4,5-TRISPHOSPHATE 5-PHOSPHATASE"/>
    <property type="match status" value="1"/>
</dbReference>
<dbReference type="EMBL" id="BPWL01000010">
    <property type="protein sequence ID" value="GJJ14799.1"/>
    <property type="molecule type" value="Genomic_DNA"/>
</dbReference>
<accession>A0AAV5AQ18</accession>
<dbReference type="AlphaFoldDB" id="A0AAV5AQ18"/>
<name>A0AAV5AQ18_9AGAM</name>
<gene>
    <name evidence="2" type="ORF">Clacol_009067</name>
</gene>
<dbReference type="InterPro" id="IPR008936">
    <property type="entry name" value="Rho_GTPase_activation_prot"/>
</dbReference>
<evidence type="ECO:0000313" key="3">
    <source>
        <dbReference type="Proteomes" id="UP001050691"/>
    </source>
</evidence>
<comment type="caution">
    <text evidence="2">The sequence shown here is derived from an EMBL/GenBank/DDBJ whole genome shotgun (WGS) entry which is preliminary data.</text>
</comment>
<dbReference type="GO" id="GO:0046856">
    <property type="term" value="P:phosphatidylinositol dephosphorylation"/>
    <property type="evidence" value="ECO:0007669"/>
    <property type="project" value="InterPro"/>
</dbReference>
<dbReference type="PANTHER" id="PTHR11200">
    <property type="entry name" value="INOSITOL 5-PHOSPHATASE"/>
    <property type="match status" value="1"/>
</dbReference>
<dbReference type="Pfam" id="PF22669">
    <property type="entry name" value="Exo_endo_phos2"/>
    <property type="match status" value="1"/>
</dbReference>
<dbReference type="InterPro" id="IPR036691">
    <property type="entry name" value="Endo/exonu/phosph_ase_sf"/>
</dbReference>
<dbReference type="Gene3D" id="3.60.10.10">
    <property type="entry name" value="Endonuclease/exonuclease/phosphatase"/>
    <property type="match status" value="1"/>
</dbReference>
<reference evidence="2" key="1">
    <citation type="submission" date="2021-10" db="EMBL/GenBank/DDBJ databases">
        <title>De novo Genome Assembly of Clathrus columnatus (Basidiomycota, Fungi) Using Illumina and Nanopore Sequence Data.</title>
        <authorList>
            <person name="Ogiso-Tanaka E."/>
            <person name="Itagaki H."/>
            <person name="Hosoya T."/>
            <person name="Hosaka K."/>
        </authorList>
    </citation>
    <scope>NUCLEOTIDE SEQUENCE</scope>
    <source>
        <strain evidence="2">MO-923</strain>
    </source>
</reference>
<dbReference type="SUPFAM" id="SSF56219">
    <property type="entry name" value="DNase I-like"/>
    <property type="match status" value="1"/>
</dbReference>
<feature type="domain" description="Inositol polyphosphate-related phosphatase" evidence="1">
    <location>
        <begin position="285"/>
        <end position="639"/>
    </location>
</feature>
<sequence length="913" mass="104363">MDKLQNEVNLTLRETEICLAATDLVLFRPQSQSEPESLPPKDLRRVLAVVSHEYIEEFENHTVIPQREGWFVHRLHGITLSGMLIKHSLFIMKYKSQSFSELYPHLLFPIDSDLSLSLRQQEALNDTELELIITTPRGSIKLVSKDTQSLYYVLEECRRLQKLFDPYSNLFSTPLEHSEEDTEKKLDILLDEEHGDMEFENHWEWAHFYLNRRFSRIRSSTKDFPPPVPFIHPKPRDIRYLVNGHELSPIVSGTPGDEESDITIIRDHWAHKQLVKRKSEYSKERQLSLRIGNFNVNGKPPTDDLYSWIWGQERSGTLEEEPLLSDLLVFGFQEVDHSPETFIYTTTASAAKCTAWSEAIIKAMGQIAENYTQLISVQLAGVFVVMFLKKELKEHVSEVSSATAATGFLGFIANKGAAAIRLTLYSSTITFVCSHLAAFDDNAEKRDSDFNDLCRKLSFPLQWKGPRASQPAVATIWETDTLFWLFILGSIPSKQKLDLNYRIDLPDEEIRIHLLNYPDDMDDLRKNDQVGRLLSKKLEKAFVDFIESQITFVPCVNLVFSTLSIKLMTPRTYRFASGLLTDDLGYDMKRRPAWTDRILYRCADSVSVSQSSYEGHSGITQSDHRPVSANFCFSVLEIDTKLHHRTMKSIFQSLGDFEDSDETPNIELLGDPEISFGDLWYNNPSTKTLDLILPGESISIDLTITVNRLFAARLNLDSVLHKKSCFANSLSQLVTSKVPARYVENASPYPDKYHLNCPRELMLFIESADEETISAIREFLDTQPLDSATEVPFSDSLPRDKIAYAYSQTLLQFLNSLQDPIIPSGLYPRCAAVQSREDVFELIKLLPVAKVLANVFFREEAQPTPGIPHLTPLKRRDFIRYVNNQVFRHNIANIHSIRKDFEAPSDILGTPSD</sequence>
<organism evidence="2 3">
    <name type="scientific">Clathrus columnatus</name>
    <dbReference type="NCBI Taxonomy" id="1419009"/>
    <lineage>
        <taxon>Eukaryota</taxon>
        <taxon>Fungi</taxon>
        <taxon>Dikarya</taxon>
        <taxon>Basidiomycota</taxon>
        <taxon>Agaricomycotina</taxon>
        <taxon>Agaricomycetes</taxon>
        <taxon>Phallomycetidae</taxon>
        <taxon>Phallales</taxon>
        <taxon>Clathraceae</taxon>
        <taxon>Clathrus</taxon>
    </lineage>
</organism>
<evidence type="ECO:0000259" key="1">
    <source>
        <dbReference type="SMART" id="SM00128"/>
    </source>
</evidence>
<evidence type="ECO:0000313" key="2">
    <source>
        <dbReference type="EMBL" id="GJJ14799.1"/>
    </source>
</evidence>
<keyword evidence="3" id="KW-1185">Reference proteome</keyword>
<proteinExistence type="predicted"/>
<dbReference type="GO" id="GO:0004439">
    <property type="term" value="F:phosphatidylinositol-4,5-bisphosphate 5-phosphatase activity"/>
    <property type="evidence" value="ECO:0007669"/>
    <property type="project" value="TreeGrafter"/>
</dbReference>